<reference evidence="2 3" key="1">
    <citation type="submission" date="2021-06" db="EMBL/GenBank/DDBJ databases">
        <authorList>
            <person name="Palmer J.M."/>
        </authorList>
    </citation>
    <scope>NUCLEOTIDE SEQUENCE [LARGE SCALE GENOMIC DNA]</scope>
    <source>
        <strain evidence="3">if_2019</strain>
        <tissue evidence="2">Muscle</tissue>
    </source>
</reference>
<organism evidence="2 3">
    <name type="scientific">Ilyodon furcidens</name>
    <name type="common">goldbreast splitfin</name>
    <dbReference type="NCBI Taxonomy" id="33524"/>
    <lineage>
        <taxon>Eukaryota</taxon>
        <taxon>Metazoa</taxon>
        <taxon>Chordata</taxon>
        <taxon>Craniata</taxon>
        <taxon>Vertebrata</taxon>
        <taxon>Euteleostomi</taxon>
        <taxon>Actinopterygii</taxon>
        <taxon>Neopterygii</taxon>
        <taxon>Teleostei</taxon>
        <taxon>Neoteleostei</taxon>
        <taxon>Acanthomorphata</taxon>
        <taxon>Ovalentaria</taxon>
        <taxon>Atherinomorphae</taxon>
        <taxon>Cyprinodontiformes</taxon>
        <taxon>Goodeidae</taxon>
        <taxon>Ilyodon</taxon>
    </lineage>
</organism>
<evidence type="ECO:0000256" key="1">
    <source>
        <dbReference type="SAM" id="SignalP"/>
    </source>
</evidence>
<name>A0ABV0UVK5_9TELE</name>
<gene>
    <name evidence="2" type="ORF">ILYODFUR_017387</name>
</gene>
<protein>
    <submittedName>
        <fullName evidence="2">Uncharacterized protein</fullName>
    </submittedName>
</protein>
<feature type="non-terminal residue" evidence="2">
    <location>
        <position position="1"/>
    </location>
</feature>
<keyword evidence="3" id="KW-1185">Reference proteome</keyword>
<comment type="caution">
    <text evidence="2">The sequence shown here is derived from an EMBL/GenBank/DDBJ whole genome shotgun (WGS) entry which is preliminary data.</text>
</comment>
<feature type="chain" id="PRO_5045885582" evidence="1">
    <location>
        <begin position="17"/>
        <end position="89"/>
    </location>
</feature>
<dbReference type="EMBL" id="JAHRIQ010082732">
    <property type="protein sequence ID" value="MEQ2248256.1"/>
    <property type="molecule type" value="Genomic_DNA"/>
</dbReference>
<evidence type="ECO:0000313" key="2">
    <source>
        <dbReference type="EMBL" id="MEQ2248256.1"/>
    </source>
</evidence>
<feature type="signal peptide" evidence="1">
    <location>
        <begin position="1"/>
        <end position="16"/>
    </location>
</feature>
<dbReference type="Proteomes" id="UP001482620">
    <property type="component" value="Unassembled WGS sequence"/>
</dbReference>
<proteinExistence type="predicted"/>
<keyword evidence="1" id="KW-0732">Signal</keyword>
<evidence type="ECO:0000313" key="3">
    <source>
        <dbReference type="Proteomes" id="UP001482620"/>
    </source>
</evidence>
<accession>A0ABV0UVK5</accession>
<sequence length="89" mass="10108">LLALLNLFFSPLLSLSRHQARLPSCSSTLSIAEASRREFRAHLDEVITLKSRYSTLDQLQCRLEGLKDDRRRTFSSRVTIPPPSPSLLL</sequence>